<dbReference type="Proteomes" id="UP000827069">
    <property type="component" value="Chromosome"/>
</dbReference>
<evidence type="ECO:0008006" key="3">
    <source>
        <dbReference type="Google" id="ProtNLM"/>
    </source>
</evidence>
<name>A0ABD7F212_9GAMM</name>
<reference evidence="1 2" key="1">
    <citation type="submission" date="2021-07" db="EMBL/GenBank/DDBJ databases">
        <title>FDA dAtabase for Regulatory Grade micrObial Sequences (FDA-ARGOS): Supporting development and validation of Infectious Disease Dx tests.</title>
        <authorList>
            <person name="Sproer C."/>
            <person name="Gronow S."/>
            <person name="Severitt S."/>
            <person name="Schroder I."/>
            <person name="Tallon L."/>
            <person name="Sadzewicz L."/>
            <person name="Zhao X."/>
            <person name="Boylan J."/>
            <person name="Ott S."/>
            <person name="Bowen H."/>
            <person name="Vavikolanu K."/>
            <person name="Mehta A."/>
            <person name="Aluvathingal J."/>
            <person name="Nadendla S."/>
            <person name="Lowell S."/>
            <person name="Myers T."/>
            <person name="Yan Y."/>
        </authorList>
    </citation>
    <scope>NUCLEOTIDE SEQUENCE [LARGE SCALE GENOMIC DNA]</scope>
    <source>
        <strain evidence="1 2">FDAARGOS_1401</strain>
    </source>
</reference>
<keyword evidence="2" id="KW-1185">Reference proteome</keyword>
<dbReference type="EMBL" id="CP079898">
    <property type="protein sequence ID" value="QXZ22389.1"/>
    <property type="molecule type" value="Genomic_DNA"/>
</dbReference>
<proteinExistence type="predicted"/>
<organism evidence="1 2">
    <name type="scientific">Acinetobacter septicus</name>
    <dbReference type="NCBI Taxonomy" id="465797"/>
    <lineage>
        <taxon>Bacteria</taxon>
        <taxon>Pseudomonadati</taxon>
        <taxon>Pseudomonadota</taxon>
        <taxon>Gammaproteobacteria</taxon>
        <taxon>Moraxellales</taxon>
        <taxon>Moraxellaceae</taxon>
        <taxon>Acinetobacter</taxon>
    </lineage>
</organism>
<dbReference type="RefSeq" id="WP_005000999.1">
    <property type="nucleotide sequence ID" value="NZ_CP079898.1"/>
</dbReference>
<sequence>MTVIAYSSSQYVTPKSRTSLTEICLAGIVGFFGAMGTGSSLNPRATLEHAAYVIPLDSKKEELDTSKKVTYLTISEQLELIKNSFGLNMSAMAELLNISRPTAYTWLKGEPPKNQENIYHTNFVVSQAKIYSELNLERPDNFIKRPLFNGESLFSLLKMGETISELEYARIKELDLKESQTRASGLKKNAFRTSDDVLDDLA</sequence>
<gene>
    <name evidence="1" type="ORF">I6L31_11660</name>
</gene>
<protein>
    <recommendedName>
        <fullName evidence="3">XRE family transcriptional regulator</fullName>
    </recommendedName>
</protein>
<evidence type="ECO:0000313" key="1">
    <source>
        <dbReference type="EMBL" id="QXZ22389.1"/>
    </source>
</evidence>
<evidence type="ECO:0000313" key="2">
    <source>
        <dbReference type="Proteomes" id="UP000827069"/>
    </source>
</evidence>
<dbReference type="AlphaFoldDB" id="A0ABD7F212"/>
<accession>A0ABD7F212</accession>